<feature type="region of interest" description="Disordered" evidence="1">
    <location>
        <begin position="1"/>
        <end position="37"/>
    </location>
</feature>
<protein>
    <submittedName>
        <fullName evidence="3">Uncharacterized protein DUF4157</fullName>
    </submittedName>
</protein>
<keyword evidence="4" id="KW-1185">Reference proteome</keyword>
<dbReference type="Proteomes" id="UP000295611">
    <property type="component" value="Unassembled WGS sequence"/>
</dbReference>
<feature type="domain" description="eCIS core" evidence="2">
    <location>
        <begin position="54"/>
        <end position="119"/>
    </location>
</feature>
<dbReference type="EMBL" id="SNZP01000001">
    <property type="protein sequence ID" value="TDR82783.1"/>
    <property type="molecule type" value="Genomic_DNA"/>
</dbReference>
<dbReference type="AlphaFoldDB" id="A0A4R7BDG9"/>
<name>A0A4R7BDG9_9NEIS</name>
<evidence type="ECO:0000259" key="2">
    <source>
        <dbReference type="Pfam" id="PF13699"/>
    </source>
</evidence>
<evidence type="ECO:0000313" key="3">
    <source>
        <dbReference type="EMBL" id="TDR82783.1"/>
    </source>
</evidence>
<proteinExistence type="predicted"/>
<comment type="caution">
    <text evidence="3">The sequence shown here is derived from an EMBL/GenBank/DDBJ whole genome shotgun (WGS) entry which is preliminary data.</text>
</comment>
<evidence type="ECO:0000313" key="4">
    <source>
        <dbReference type="Proteomes" id="UP000295611"/>
    </source>
</evidence>
<organism evidence="3 4">
    <name type="scientific">Paludibacterium purpuratum</name>
    <dbReference type="NCBI Taxonomy" id="1144873"/>
    <lineage>
        <taxon>Bacteria</taxon>
        <taxon>Pseudomonadati</taxon>
        <taxon>Pseudomonadota</taxon>
        <taxon>Betaproteobacteria</taxon>
        <taxon>Neisseriales</taxon>
        <taxon>Chromobacteriaceae</taxon>
        <taxon>Paludibacterium</taxon>
    </lineage>
</organism>
<dbReference type="Pfam" id="PF13699">
    <property type="entry name" value="eCIS_core"/>
    <property type="match status" value="1"/>
</dbReference>
<accession>A0A4R7BDG9</accession>
<dbReference type="InterPro" id="IPR025295">
    <property type="entry name" value="eCIS_core_dom"/>
</dbReference>
<reference evidence="3 4" key="1">
    <citation type="submission" date="2019-03" db="EMBL/GenBank/DDBJ databases">
        <title>Genomic Encyclopedia of Type Strains, Phase III (KMG-III): the genomes of soil and plant-associated and newly described type strains.</title>
        <authorList>
            <person name="Whitman W."/>
        </authorList>
    </citation>
    <scope>NUCLEOTIDE SEQUENCE [LARGE SCALE GENOMIC DNA]</scope>
    <source>
        <strain evidence="3 4">CECT 8976</strain>
    </source>
</reference>
<sequence>MHSAKQAHSLSDASLTDSHQPQGTAQRQVDDSPRQQTQGERLMQLGAPSHANGLPAQLRQGIESLSGFDMSDVRVHRNSDKPAQLQAHAYAQGGDIYLGSGQDQHLPHEAWHVVQQRQGRVRPTLQMKTGVAVNDDAGLEREADAMGESAMRLAHSPGDLSPILQRRMDRTAPVVQRASALVLIGSVKDMNDLKVNTKLEEENLGLKSVKLANANLGTIGADDTLYLSGAHGDSDSYGPYGSGVALVNALWARGLRVCRSIWLTGCETGNGFSADFYAKATQKGIDIKEYVTAPKTYGRTRNGGRMTAETPEGVQVRKLKEEKGKLDFLEQVFGKGDELQKQIDDIVNKPGYWEEIENPIQLAEEVKEMYDDLDRYYAGYDVKDSLQGDGFDYDTYEKQFKNIKDTYNPRLKKAIEVWATHGKESVKEAFLAVYNRQPVARKVWDLSGLF</sequence>
<dbReference type="OrthoDB" id="292792at2"/>
<feature type="compositionally biased region" description="Polar residues" evidence="1">
    <location>
        <begin position="1"/>
        <end position="27"/>
    </location>
</feature>
<gene>
    <name evidence="3" type="ORF">DFP86_101172</name>
</gene>
<evidence type="ECO:0000256" key="1">
    <source>
        <dbReference type="SAM" id="MobiDB-lite"/>
    </source>
</evidence>